<protein>
    <submittedName>
        <fullName evidence="11">TonB-dependent receptor Outer membrane receptor for ferrienterochelin and colicins</fullName>
    </submittedName>
</protein>
<dbReference type="PANTHER" id="PTHR30069:SF53">
    <property type="entry name" value="COLICIN I RECEPTOR-RELATED"/>
    <property type="match status" value="1"/>
</dbReference>
<evidence type="ECO:0000256" key="7">
    <source>
        <dbReference type="ARBA" id="ARBA00023136"/>
    </source>
</evidence>
<evidence type="ECO:0000259" key="10">
    <source>
        <dbReference type="Pfam" id="PF07715"/>
    </source>
</evidence>
<dbReference type="GO" id="GO:0015889">
    <property type="term" value="P:cobalamin transport"/>
    <property type="evidence" value="ECO:0007669"/>
    <property type="project" value="TreeGrafter"/>
</dbReference>
<dbReference type="Pfam" id="PF07715">
    <property type="entry name" value="Plug"/>
    <property type="match status" value="1"/>
</dbReference>
<keyword evidence="2" id="KW-0813">Transport</keyword>
<keyword evidence="3" id="KW-0812">Transmembrane</keyword>
<dbReference type="GO" id="GO:0009279">
    <property type="term" value="C:cell outer membrane"/>
    <property type="evidence" value="ECO:0007669"/>
    <property type="project" value="UniProtKB-SubCell"/>
</dbReference>
<name>A0A1W1E218_9ZZZZ</name>
<keyword evidence="8" id="KW-0998">Cell outer membrane</keyword>
<accession>A0A1W1E218</accession>
<keyword evidence="5" id="KW-0406">Ion transport</keyword>
<feature type="domain" description="TonB-dependent receptor plug" evidence="10">
    <location>
        <begin position="43"/>
        <end position="146"/>
    </location>
</feature>
<evidence type="ECO:0000256" key="8">
    <source>
        <dbReference type="ARBA" id="ARBA00023237"/>
    </source>
</evidence>
<evidence type="ECO:0000256" key="4">
    <source>
        <dbReference type="ARBA" id="ARBA00022729"/>
    </source>
</evidence>
<evidence type="ECO:0000256" key="2">
    <source>
        <dbReference type="ARBA" id="ARBA00022448"/>
    </source>
</evidence>
<evidence type="ECO:0000256" key="3">
    <source>
        <dbReference type="ARBA" id="ARBA00022692"/>
    </source>
</evidence>
<sequence>MKKILLATSIALTATLAHSALGPIPIYLNTEYRTDSPVIGSIASTLSFNQADIKASGASTFLDFLETVPSVGLVNAYGNVPAIYIRGGKADHTLILVDGVSVIGADSLNGEIGHGLRAIALGDIEKIDIIKGAGSVLYGSSAIAGIIAITTKKGANGEQAAISTKFGTHNAKTYALSASNGDDKGGFVRFTHNQYTTDGINARTQDLTREKDGIGNHTTQIKFGNPQFNASYVENHNKTEYDQCWVGFVAINDCLEDRKSKKIAINANQQMNAVWKVKLSLAQNKSNSITKASNTSTLSGNFKSTNIRILNDIKIDNALLNVGLLQSNDENTTKNKKMSSKDVFVNWQKNINSIDINTGARYIKHSKFGGESIYNLGVAKYFNNGIKLTSSYATAFQAPTLKNLFGYNFNGASAGGNLELKPETSKNIELGLEKQHSWGLSSIRIYQNKVKNAINWSSGFKNIDKIKSKGVEFSVDANVANYDISFSHNYNKSRTNDGNTQNLRRPKNITNLTLSKIIGKFHSRVQIINKSSSLDVGNVRLEGYTLLNLSTNYAINDNAKVVFNIKNATDKDYIVANGFKQFGRTIEAGLDYKF</sequence>
<dbReference type="PROSITE" id="PS01156">
    <property type="entry name" value="TONB_DEPENDENT_REC_2"/>
    <property type="match status" value="1"/>
</dbReference>
<dbReference type="PANTHER" id="PTHR30069">
    <property type="entry name" value="TONB-DEPENDENT OUTER MEMBRANE RECEPTOR"/>
    <property type="match status" value="1"/>
</dbReference>
<evidence type="ECO:0000313" key="11">
    <source>
        <dbReference type="EMBL" id="SFV87907.1"/>
    </source>
</evidence>
<keyword evidence="6" id="KW-0798">TonB box</keyword>
<dbReference type="InterPro" id="IPR037066">
    <property type="entry name" value="Plug_dom_sf"/>
</dbReference>
<evidence type="ECO:0000256" key="6">
    <source>
        <dbReference type="ARBA" id="ARBA00023077"/>
    </source>
</evidence>
<dbReference type="InterPro" id="IPR036942">
    <property type="entry name" value="Beta-barrel_TonB_sf"/>
</dbReference>
<dbReference type="PROSITE" id="PS52016">
    <property type="entry name" value="TONB_DEPENDENT_REC_3"/>
    <property type="match status" value="1"/>
</dbReference>
<dbReference type="SUPFAM" id="SSF56935">
    <property type="entry name" value="Porins"/>
    <property type="match status" value="1"/>
</dbReference>
<dbReference type="InterPro" id="IPR012910">
    <property type="entry name" value="Plug_dom"/>
</dbReference>
<keyword evidence="7" id="KW-0472">Membrane</keyword>
<dbReference type="InterPro" id="IPR010917">
    <property type="entry name" value="TonB_rcpt_CS"/>
</dbReference>
<organism evidence="11">
    <name type="scientific">hydrothermal vent metagenome</name>
    <dbReference type="NCBI Taxonomy" id="652676"/>
    <lineage>
        <taxon>unclassified sequences</taxon>
        <taxon>metagenomes</taxon>
        <taxon>ecological metagenomes</taxon>
    </lineage>
</organism>
<dbReference type="InterPro" id="IPR000531">
    <property type="entry name" value="Beta-barrel_TonB"/>
</dbReference>
<dbReference type="Gene3D" id="2.40.170.20">
    <property type="entry name" value="TonB-dependent receptor, beta-barrel domain"/>
    <property type="match status" value="1"/>
</dbReference>
<dbReference type="EMBL" id="FPHZ01000104">
    <property type="protein sequence ID" value="SFV87907.1"/>
    <property type="molecule type" value="Genomic_DNA"/>
</dbReference>
<feature type="domain" description="TonB-dependent receptor-like beta-barrel" evidence="9">
    <location>
        <begin position="181"/>
        <end position="567"/>
    </location>
</feature>
<dbReference type="AlphaFoldDB" id="A0A1W1E218"/>
<dbReference type="Pfam" id="PF00593">
    <property type="entry name" value="TonB_dep_Rec_b-barrel"/>
    <property type="match status" value="1"/>
</dbReference>
<proteinExistence type="predicted"/>
<keyword evidence="11" id="KW-0675">Receptor</keyword>
<keyword evidence="4" id="KW-0732">Signal</keyword>
<reference evidence="11" key="1">
    <citation type="submission" date="2016-10" db="EMBL/GenBank/DDBJ databases">
        <authorList>
            <person name="de Groot N.N."/>
        </authorList>
    </citation>
    <scope>NUCLEOTIDE SEQUENCE</scope>
</reference>
<evidence type="ECO:0000259" key="9">
    <source>
        <dbReference type="Pfam" id="PF00593"/>
    </source>
</evidence>
<comment type="subcellular location">
    <subcellularLocation>
        <location evidence="1">Cell outer membrane</location>
        <topology evidence="1">Multi-pass membrane protein</topology>
    </subcellularLocation>
</comment>
<gene>
    <name evidence="11" type="ORF">MNB_SUP05-SYMBIONT-5-964</name>
</gene>
<dbReference type="InterPro" id="IPR039426">
    <property type="entry name" value="TonB-dep_rcpt-like"/>
</dbReference>
<dbReference type="GO" id="GO:0006811">
    <property type="term" value="P:monoatomic ion transport"/>
    <property type="evidence" value="ECO:0007669"/>
    <property type="project" value="UniProtKB-KW"/>
</dbReference>
<dbReference type="Gene3D" id="2.170.130.10">
    <property type="entry name" value="TonB-dependent receptor, plug domain"/>
    <property type="match status" value="1"/>
</dbReference>
<evidence type="ECO:0000256" key="5">
    <source>
        <dbReference type="ARBA" id="ARBA00023065"/>
    </source>
</evidence>
<evidence type="ECO:0000256" key="1">
    <source>
        <dbReference type="ARBA" id="ARBA00004571"/>
    </source>
</evidence>